<protein>
    <submittedName>
        <fullName evidence="2">H-type lectin domain protein</fullName>
    </submittedName>
</protein>
<sequence length="285" mass="31792">MLPYTYNLNDDPDRKGLASHNSKVFETHFPAENIPLGLNMLDMHGGPNYRIHSYFKGAEPVDDKYGVKPVDDKHQTFNTTVHLDTWYDTTLVSAGCTWLDVPKWGSQFQFGRQNATTDLTHRGQPESIDIKFDRPHEQAPKVVVWFHSLNVTIGSSVKAYAANATTTGFTLRLDPRGSVGDIHECGVSWVAVPQNWPNTTAGSFELSYNGGHILESKANITFDKPFERAPRVLVALNDFQASNSDGLQIEVKAENITEQGMTLSVKSWDNCSIRKCSVDYIAIVD</sequence>
<dbReference type="InterPro" id="IPR037221">
    <property type="entry name" value="H-type_lectin_dom_sf"/>
</dbReference>
<evidence type="ECO:0000313" key="3">
    <source>
        <dbReference type="Proteomes" id="UP000030108"/>
    </source>
</evidence>
<dbReference type="GO" id="GO:0009986">
    <property type="term" value="C:cell surface"/>
    <property type="evidence" value="ECO:0007669"/>
    <property type="project" value="TreeGrafter"/>
</dbReference>
<dbReference type="Proteomes" id="UP000030108">
    <property type="component" value="Unassembled WGS sequence"/>
</dbReference>
<organism evidence="2 3">
    <name type="scientific">Rhizoctonia solani AG-3 Rhs1AP</name>
    <dbReference type="NCBI Taxonomy" id="1086054"/>
    <lineage>
        <taxon>Eukaryota</taxon>
        <taxon>Fungi</taxon>
        <taxon>Dikarya</taxon>
        <taxon>Basidiomycota</taxon>
        <taxon>Agaricomycotina</taxon>
        <taxon>Agaricomycetes</taxon>
        <taxon>Cantharellales</taxon>
        <taxon>Ceratobasidiaceae</taxon>
        <taxon>Rhizoctonia</taxon>
    </lineage>
</organism>
<dbReference type="OrthoDB" id="5419324at2759"/>
<dbReference type="InterPro" id="IPR019019">
    <property type="entry name" value="H-type_lectin_domain"/>
</dbReference>
<feature type="non-terminal residue" evidence="2">
    <location>
        <position position="285"/>
    </location>
</feature>
<dbReference type="Gene3D" id="2.60.40.2080">
    <property type="match status" value="3"/>
</dbReference>
<dbReference type="EMBL" id="JATN01000307">
    <property type="protein sequence ID" value="EUC66919.1"/>
    <property type="molecule type" value="Genomic_DNA"/>
</dbReference>
<dbReference type="GO" id="GO:0098636">
    <property type="term" value="C:protein complex involved in cell adhesion"/>
    <property type="evidence" value="ECO:0007669"/>
    <property type="project" value="TreeGrafter"/>
</dbReference>
<gene>
    <name evidence="2" type="ORF">RSOL_519250</name>
</gene>
<dbReference type="AlphaFoldDB" id="X8JT70"/>
<dbReference type="GO" id="GO:0030247">
    <property type="term" value="F:polysaccharide binding"/>
    <property type="evidence" value="ECO:0007669"/>
    <property type="project" value="TreeGrafter"/>
</dbReference>
<dbReference type="GO" id="GO:0098609">
    <property type="term" value="P:cell-cell adhesion"/>
    <property type="evidence" value="ECO:0007669"/>
    <property type="project" value="TreeGrafter"/>
</dbReference>
<feature type="domain" description="H-type lectin" evidence="1">
    <location>
        <begin position="218"/>
        <end position="283"/>
    </location>
</feature>
<dbReference type="PANTHER" id="PTHR46938">
    <property type="entry name" value="DISCOIDIN-1 SUBUNIT A-RELATED-RELATED"/>
    <property type="match status" value="1"/>
</dbReference>
<proteinExistence type="predicted"/>
<keyword evidence="2" id="KW-0430">Lectin</keyword>
<dbReference type="SUPFAM" id="SSF141086">
    <property type="entry name" value="Agglutinin HPA-like"/>
    <property type="match status" value="2"/>
</dbReference>
<dbReference type="GO" id="GO:0046871">
    <property type="term" value="F:N-acetylgalactosamine binding"/>
    <property type="evidence" value="ECO:0007669"/>
    <property type="project" value="TreeGrafter"/>
</dbReference>
<dbReference type="InterPro" id="IPR052487">
    <property type="entry name" value="Galactose-binding_lectin"/>
</dbReference>
<evidence type="ECO:0000259" key="1">
    <source>
        <dbReference type="Pfam" id="PF09458"/>
    </source>
</evidence>
<dbReference type="GO" id="GO:0070492">
    <property type="term" value="F:oligosaccharide binding"/>
    <property type="evidence" value="ECO:0007669"/>
    <property type="project" value="TreeGrafter"/>
</dbReference>
<reference evidence="3" key="1">
    <citation type="journal article" date="2014" name="Genome Announc.">
        <title>Draft genome sequence of the plant-pathogenic soil fungus Rhizoctonia solani anastomosis group 3 strain Rhs1AP.</title>
        <authorList>
            <person name="Cubeta M.A."/>
            <person name="Thomas E."/>
            <person name="Dean R.A."/>
            <person name="Jabaji S."/>
            <person name="Neate S.M."/>
            <person name="Tavantzis S."/>
            <person name="Toda T."/>
            <person name="Vilgalys R."/>
            <person name="Bharathan N."/>
            <person name="Fedorova-Abrams N."/>
            <person name="Pakala S.B."/>
            <person name="Pakala S.M."/>
            <person name="Zafar N."/>
            <person name="Joardar V."/>
            <person name="Losada L."/>
            <person name="Nierman W.C."/>
        </authorList>
    </citation>
    <scope>NUCLEOTIDE SEQUENCE [LARGE SCALE GENOMIC DNA]</scope>
    <source>
        <strain evidence="3">AG-3</strain>
    </source>
</reference>
<accession>X8JT70</accession>
<name>X8JT70_9AGAM</name>
<feature type="domain" description="H-type lectin" evidence="1">
    <location>
        <begin position="128"/>
        <end position="192"/>
    </location>
</feature>
<evidence type="ECO:0000313" key="2">
    <source>
        <dbReference type="EMBL" id="EUC66919.1"/>
    </source>
</evidence>
<comment type="caution">
    <text evidence="2">The sequence shown here is derived from an EMBL/GenBank/DDBJ whole genome shotgun (WGS) entry which is preliminary data.</text>
</comment>
<dbReference type="Pfam" id="PF09458">
    <property type="entry name" value="H_lectin"/>
    <property type="match status" value="2"/>
</dbReference>